<dbReference type="Gene3D" id="1.10.8.270">
    <property type="entry name" value="putative rabgap domain of human tbc1 domain family member 14 like domains"/>
    <property type="match status" value="1"/>
</dbReference>
<dbReference type="PANTHER" id="PTHR22957:SF26">
    <property type="entry name" value="LD44506P"/>
    <property type="match status" value="1"/>
</dbReference>
<evidence type="ECO:0000256" key="3">
    <source>
        <dbReference type="SAM" id="MobiDB-lite"/>
    </source>
</evidence>
<feature type="region of interest" description="Disordered" evidence="3">
    <location>
        <begin position="269"/>
        <end position="299"/>
    </location>
</feature>
<dbReference type="PROSITE" id="PS50086">
    <property type="entry name" value="TBC_RABGAP"/>
    <property type="match status" value="1"/>
</dbReference>
<organism evidence="5 6">
    <name type="scientific">Trichosporon asahii var. asahii (strain ATCC 90039 / CBS 2479 / JCM 2466 / KCTC 7840 / NBRC 103889/ NCYC 2677 / UAMH 7654)</name>
    <name type="common">Yeast</name>
    <dbReference type="NCBI Taxonomy" id="1186058"/>
    <lineage>
        <taxon>Eukaryota</taxon>
        <taxon>Fungi</taxon>
        <taxon>Dikarya</taxon>
        <taxon>Basidiomycota</taxon>
        <taxon>Agaricomycotina</taxon>
        <taxon>Tremellomycetes</taxon>
        <taxon>Trichosporonales</taxon>
        <taxon>Trichosporonaceae</taxon>
        <taxon>Trichosporon</taxon>
    </lineage>
</organism>
<dbReference type="FunFam" id="1.10.472.80:FF:000001">
    <property type="entry name" value="TBC1 domain family member 22B"/>
    <property type="match status" value="1"/>
</dbReference>
<comment type="subcellular location">
    <subcellularLocation>
        <location evidence="1">Golgi apparatus</location>
        <location evidence="1">Golgi stack</location>
    </subcellularLocation>
</comment>
<protein>
    <submittedName>
        <fullName evidence="5">Tbc1 domain family protein</fullName>
    </submittedName>
</protein>
<dbReference type="EMBL" id="ALBS01000256">
    <property type="protein sequence ID" value="EJT47342.1"/>
    <property type="molecule type" value="Genomic_DNA"/>
</dbReference>
<dbReference type="RefSeq" id="XP_014177713.1">
    <property type="nucleotide sequence ID" value="XM_014322238.1"/>
</dbReference>
<dbReference type="SMART" id="SM00164">
    <property type="entry name" value="TBC"/>
    <property type="match status" value="1"/>
</dbReference>
<dbReference type="AlphaFoldDB" id="J6EWY8"/>
<dbReference type="GO" id="GO:0005096">
    <property type="term" value="F:GTPase activator activity"/>
    <property type="evidence" value="ECO:0007669"/>
    <property type="project" value="UniProtKB-KW"/>
</dbReference>
<comment type="caution">
    <text evidence="5">The sequence shown here is derived from an EMBL/GenBank/DDBJ whole genome shotgun (WGS) entry which is preliminary data.</text>
</comment>
<evidence type="ECO:0000256" key="2">
    <source>
        <dbReference type="ARBA" id="ARBA00022468"/>
    </source>
</evidence>
<evidence type="ECO:0000313" key="5">
    <source>
        <dbReference type="EMBL" id="EJT47342.1"/>
    </source>
</evidence>
<dbReference type="InterPro" id="IPR035969">
    <property type="entry name" value="Rab-GAP_TBC_sf"/>
</dbReference>
<feature type="compositionally biased region" description="Basic residues" evidence="3">
    <location>
        <begin position="1"/>
        <end position="11"/>
    </location>
</feature>
<proteinExistence type="predicted"/>
<feature type="compositionally biased region" description="Low complexity" evidence="3">
    <location>
        <begin position="109"/>
        <end position="135"/>
    </location>
</feature>
<reference evidence="5 6" key="1">
    <citation type="journal article" date="2012" name="Eukaryot. Cell">
        <title>Draft genome sequence of CBS 2479, the standard type strain of Trichosporon asahii.</title>
        <authorList>
            <person name="Yang R.Y."/>
            <person name="Li H.T."/>
            <person name="Zhu H."/>
            <person name="Zhou G.P."/>
            <person name="Wang M."/>
            <person name="Wang L."/>
        </authorList>
    </citation>
    <scope>NUCLEOTIDE SEQUENCE [LARGE SCALE GENOMIC DNA]</scope>
    <source>
        <strain evidence="6">ATCC 90039 / CBS 2479 / JCM 2466 / KCTC 7840 / NCYC 2677 / UAMH 7654</strain>
    </source>
</reference>
<name>J6EWY8_TRIAS</name>
<feature type="region of interest" description="Disordered" evidence="3">
    <location>
        <begin position="1"/>
        <end position="193"/>
    </location>
</feature>
<dbReference type="GeneID" id="25987326"/>
<dbReference type="SUPFAM" id="SSF47923">
    <property type="entry name" value="Ypt/Rab-GAP domain of gyp1p"/>
    <property type="match status" value="2"/>
</dbReference>
<evidence type="ECO:0000313" key="6">
    <source>
        <dbReference type="Proteomes" id="UP000002748"/>
    </source>
</evidence>
<dbReference type="Pfam" id="PF00566">
    <property type="entry name" value="RabGAP-TBC"/>
    <property type="match status" value="1"/>
</dbReference>
<dbReference type="Gene3D" id="1.10.472.80">
    <property type="entry name" value="Ypt/Rab-GAP domain of gyp1p, domain 3"/>
    <property type="match status" value="1"/>
</dbReference>
<dbReference type="VEuPathDB" id="FungiDB:A1Q1_03813"/>
<dbReference type="FunFam" id="1.10.8.270:FF:000004">
    <property type="entry name" value="TBC1 domain family, member 22B"/>
    <property type="match status" value="1"/>
</dbReference>
<dbReference type="OrthoDB" id="26371at2759"/>
<dbReference type="KEGG" id="tasa:A1Q1_03813"/>
<dbReference type="PANTHER" id="PTHR22957">
    <property type="entry name" value="TBC1 DOMAIN FAMILY MEMBER GTPASE-ACTIVATING PROTEIN"/>
    <property type="match status" value="1"/>
</dbReference>
<evidence type="ECO:0000259" key="4">
    <source>
        <dbReference type="PROSITE" id="PS50086"/>
    </source>
</evidence>
<evidence type="ECO:0000256" key="1">
    <source>
        <dbReference type="ARBA" id="ARBA00004348"/>
    </source>
</evidence>
<gene>
    <name evidence="5" type="ORF">A1Q1_03813</name>
</gene>
<feature type="compositionally biased region" description="Low complexity" evidence="3">
    <location>
        <begin position="63"/>
        <end position="74"/>
    </location>
</feature>
<feature type="domain" description="Rab-GAP TBC" evidence="4">
    <location>
        <begin position="331"/>
        <end position="551"/>
    </location>
</feature>
<sequence length="637" mass="69542">MRTTFRPHHAAPAHGYGTHGTHTMTNGSTAKTAAAAAAPAAPPARPHSAHRQMSIPSGLFRTSSGASSRPSSARRGSRREPEWEDEDAWDASSDRSDDEAGPSFGRMTSRPQSMSAASNSSRPSSARPASIAERSGVTSPTGSRPASGARSPKSRATPTNRSPERTAAAPIPIKGRPTAEDDAESGSISTSWVTASYRPTPLDGPAGYQPLQVEVEAAEVRPGSLSTGGAWEMVEPREADPLTPVGAEALRADAEDVVKDPLQALASLSLSEPSSPSGRSPLPSPGVSRQRSVRTERRRERCMRILRGSSANGNGAGAIDLGALKSFAWGGVPGELRPIAWQLLLNYLPLPEAPRLATLTRKRREYAQFVQQYFGTEGAALDQQIEIDVPRTRPGVALWSCPATQRALERILYVWAVRHPASGYVQGINDLATPFFEVFLSAYVSVDPELFDVAELPADVLAAVEADSFWCLTKLLDGIQDHYIRDQPGIQRLVSRMGSLIKRIDPDLSAHFEEQGVQYMQFAFRWMNCLLMRELTVKCTIRMWDTYLSEGADSFSTFHLYVCSALLVKFSPELKRMDFQEIIMFLQSLSNTTKTWGDKEVELLLSEAFVLKNTWHGADNHFANQRNGGMDFGMMGR</sequence>
<keyword evidence="2" id="KW-0343">GTPase activation</keyword>
<dbReference type="GO" id="GO:0005795">
    <property type="term" value="C:Golgi stack"/>
    <property type="evidence" value="ECO:0007669"/>
    <property type="project" value="UniProtKB-SubCell"/>
</dbReference>
<dbReference type="HOGENOM" id="CLU_018687_4_2_1"/>
<feature type="compositionally biased region" description="Low complexity" evidence="3">
    <location>
        <begin position="12"/>
        <end position="23"/>
    </location>
</feature>
<feature type="compositionally biased region" description="Low complexity" evidence="3">
    <location>
        <begin position="269"/>
        <end position="290"/>
    </location>
</feature>
<dbReference type="GO" id="GO:0071889">
    <property type="term" value="F:14-3-3 protein binding"/>
    <property type="evidence" value="ECO:0007669"/>
    <property type="project" value="UniProtKB-ARBA"/>
</dbReference>
<dbReference type="InterPro" id="IPR000195">
    <property type="entry name" value="Rab-GAP-TBC_dom"/>
</dbReference>
<accession>J6EWY8</accession>
<dbReference type="Proteomes" id="UP000002748">
    <property type="component" value="Unassembled WGS sequence"/>
</dbReference>